<dbReference type="SUPFAM" id="SSF53697">
    <property type="entry name" value="SIS domain"/>
    <property type="match status" value="1"/>
</dbReference>
<feature type="domain" description="CBS" evidence="8">
    <location>
        <begin position="267"/>
        <end position="320"/>
    </location>
</feature>
<dbReference type="CDD" id="cd04604">
    <property type="entry name" value="CBS_pair_SIS_assoc"/>
    <property type="match status" value="1"/>
</dbReference>
<keyword evidence="5" id="KW-0862">Zinc</keyword>
<feature type="site" description="Catalytically relevant" evidence="6">
    <location>
        <position position="101"/>
    </location>
</feature>
<dbReference type="InterPro" id="IPR035474">
    <property type="entry name" value="SIS_Kpsf"/>
</dbReference>
<name>A0A0G3WIT9_9BACT</name>
<dbReference type="PATRIC" id="fig|1408281.3.peg.439"/>
<dbReference type="RefSeq" id="WP_052570172.1">
    <property type="nucleotide sequence ID" value="NZ_CP009498.1"/>
</dbReference>
<dbReference type="InterPro" id="IPR046342">
    <property type="entry name" value="CBS_dom_sf"/>
</dbReference>
<dbReference type="FunFam" id="3.40.50.10490:FF:000011">
    <property type="entry name" value="Arabinose 5-phosphate isomerase"/>
    <property type="match status" value="1"/>
</dbReference>
<keyword evidence="2" id="KW-0677">Repeat</keyword>
<keyword evidence="3 7" id="KW-0129">CBS domain</keyword>
<dbReference type="Gene3D" id="3.10.580.10">
    <property type="entry name" value="CBS-domain"/>
    <property type="match status" value="1"/>
</dbReference>
<evidence type="ECO:0000259" key="9">
    <source>
        <dbReference type="PROSITE" id="PS51464"/>
    </source>
</evidence>
<keyword evidence="5" id="KW-0479">Metal-binding</keyword>
<evidence type="ECO:0000256" key="2">
    <source>
        <dbReference type="ARBA" id="ARBA00022737"/>
    </source>
</evidence>
<evidence type="ECO:0000259" key="8">
    <source>
        <dbReference type="PROSITE" id="PS51371"/>
    </source>
</evidence>
<comment type="similarity">
    <text evidence="1 4">Belongs to the SIS family. GutQ/KpsF subfamily.</text>
</comment>
<dbReference type="Gene3D" id="3.40.50.10490">
    <property type="entry name" value="Glucose-6-phosphate isomerase like protein, domain 1"/>
    <property type="match status" value="1"/>
</dbReference>
<protein>
    <submittedName>
        <fullName evidence="10">Putative phosphosugar isomerase</fullName>
    </submittedName>
</protein>
<evidence type="ECO:0000256" key="3">
    <source>
        <dbReference type="ARBA" id="ARBA00023122"/>
    </source>
</evidence>
<evidence type="ECO:0000313" key="10">
    <source>
        <dbReference type="EMBL" id="AKL97805.1"/>
    </source>
</evidence>
<dbReference type="InterPro" id="IPR004800">
    <property type="entry name" value="KdsD/KpsF-type"/>
</dbReference>
<sequence>MEFKIAKETLELEAKAVKDQIKHLDANFGKAVRLIKDCKGRVIVMGLGKSGLIGRKISATMSSIGIPSIFVHPSESLHGDLGSLMAGDVVIMLSYSGETEEIKKVLPVLKNMKIKVIVMTGKTKANVWQNSDCIIDCSVEKEACPYNMAPTSSTTAVLAMGDALALTVSNLKGFKREHLALLHPLGSIGKRLTMHVSDIMRKGKQNPVVFSDATVEDALLVMTGTRVGATSVVDKKGKITGFFTDGDLRRRLQKDEKILKKKITEVMTKNPRTVTPDMMAVDAARVLKDYNIDNIPVVDKNNKPLGILDQGDLLSQGIAE</sequence>
<organism evidence="10 11">
    <name type="scientific">Endomicrobium proavitum</name>
    <dbReference type="NCBI Taxonomy" id="1408281"/>
    <lineage>
        <taxon>Bacteria</taxon>
        <taxon>Pseudomonadati</taxon>
        <taxon>Elusimicrobiota</taxon>
        <taxon>Endomicrobiia</taxon>
        <taxon>Endomicrobiales</taxon>
        <taxon>Endomicrobiaceae</taxon>
        <taxon>Endomicrobium</taxon>
    </lineage>
</organism>
<dbReference type="PROSITE" id="PS51371">
    <property type="entry name" value="CBS"/>
    <property type="match status" value="2"/>
</dbReference>
<feature type="binding site" evidence="5">
    <location>
        <position position="72"/>
    </location>
    <ligand>
        <name>Zn(2+)</name>
        <dbReference type="ChEBI" id="CHEBI:29105"/>
    </ligand>
</feature>
<dbReference type="GO" id="GO:0046872">
    <property type="term" value="F:metal ion binding"/>
    <property type="evidence" value="ECO:0007669"/>
    <property type="project" value="UniProtKB-KW"/>
</dbReference>
<evidence type="ECO:0000313" key="11">
    <source>
        <dbReference type="Proteomes" id="UP000035337"/>
    </source>
</evidence>
<feature type="site" description="Catalytically relevant" evidence="6">
    <location>
        <position position="49"/>
    </location>
</feature>
<keyword evidence="11" id="KW-1185">Reference proteome</keyword>
<dbReference type="Pfam" id="PF01380">
    <property type="entry name" value="SIS"/>
    <property type="match status" value="1"/>
</dbReference>
<evidence type="ECO:0000256" key="5">
    <source>
        <dbReference type="PIRSR" id="PIRSR004692-2"/>
    </source>
</evidence>
<dbReference type="InterPro" id="IPR046348">
    <property type="entry name" value="SIS_dom_sf"/>
</dbReference>
<dbReference type="SMART" id="SM00116">
    <property type="entry name" value="CBS"/>
    <property type="match status" value="2"/>
</dbReference>
<dbReference type="GO" id="GO:0005975">
    <property type="term" value="P:carbohydrate metabolic process"/>
    <property type="evidence" value="ECO:0007669"/>
    <property type="project" value="InterPro"/>
</dbReference>
<feature type="domain" description="CBS" evidence="8">
    <location>
        <begin position="200"/>
        <end position="258"/>
    </location>
</feature>
<accession>A0A0G3WIT9</accession>
<dbReference type="CDD" id="cd05014">
    <property type="entry name" value="SIS_Kpsf"/>
    <property type="match status" value="1"/>
</dbReference>
<dbReference type="GO" id="GO:0019146">
    <property type="term" value="F:arabinose-5-phosphate isomerase activity"/>
    <property type="evidence" value="ECO:0007669"/>
    <property type="project" value="UniProtKB-ARBA"/>
</dbReference>
<dbReference type="PANTHER" id="PTHR42745:SF1">
    <property type="entry name" value="ARABINOSE 5-PHOSPHATE ISOMERASE KDSD"/>
    <property type="match status" value="1"/>
</dbReference>
<evidence type="ECO:0000256" key="1">
    <source>
        <dbReference type="ARBA" id="ARBA00008165"/>
    </source>
</evidence>
<evidence type="ECO:0000256" key="7">
    <source>
        <dbReference type="PROSITE-ProRule" id="PRU00703"/>
    </source>
</evidence>
<dbReference type="PROSITE" id="PS51464">
    <property type="entry name" value="SIS"/>
    <property type="match status" value="1"/>
</dbReference>
<dbReference type="PIRSF" id="PIRSF004692">
    <property type="entry name" value="KdsD_KpsF"/>
    <property type="match status" value="1"/>
</dbReference>
<dbReference type="Pfam" id="PF00571">
    <property type="entry name" value="CBS"/>
    <property type="match status" value="2"/>
</dbReference>
<dbReference type="NCBIfam" id="TIGR00393">
    <property type="entry name" value="kpsF"/>
    <property type="match status" value="1"/>
</dbReference>
<dbReference type="EMBL" id="CP009498">
    <property type="protein sequence ID" value="AKL97805.1"/>
    <property type="molecule type" value="Genomic_DNA"/>
</dbReference>
<dbReference type="InterPro" id="IPR000644">
    <property type="entry name" value="CBS_dom"/>
</dbReference>
<feature type="site" description="Catalytically relevant" evidence="6">
    <location>
        <position position="142"/>
    </location>
</feature>
<dbReference type="AlphaFoldDB" id="A0A0G3WIT9"/>
<dbReference type="GO" id="GO:1901135">
    <property type="term" value="P:carbohydrate derivative metabolic process"/>
    <property type="evidence" value="ECO:0007669"/>
    <property type="project" value="InterPro"/>
</dbReference>
<dbReference type="Proteomes" id="UP000035337">
    <property type="component" value="Chromosome"/>
</dbReference>
<evidence type="ECO:0000256" key="6">
    <source>
        <dbReference type="PIRSR" id="PIRSR004692-3"/>
    </source>
</evidence>
<proteinExistence type="inferred from homology"/>
<dbReference type="STRING" id="1408281.Epro_0426"/>
<reference evidence="10 11" key="1">
    <citation type="submission" date="2014-09" db="EMBL/GenBank/DDBJ databases">
        <title>Complete genome sequence of Endomicrobium proavitum.</title>
        <authorList>
            <person name="Zheng H."/>
        </authorList>
    </citation>
    <scope>NUCLEOTIDE SEQUENCE [LARGE SCALE GENOMIC DNA]</scope>
    <source>
        <strain evidence="10 11">Rsa215</strain>
    </source>
</reference>
<gene>
    <name evidence="10" type="primary">kdsD</name>
    <name evidence="10" type="ORF">Epro_0426</name>
</gene>
<evidence type="ECO:0000256" key="4">
    <source>
        <dbReference type="PIRNR" id="PIRNR004692"/>
    </source>
</evidence>
<dbReference type="InterPro" id="IPR050986">
    <property type="entry name" value="GutQ/KpsF_isomerases"/>
</dbReference>
<dbReference type="KEGG" id="epo:Epro_0426"/>
<feature type="domain" description="SIS" evidence="9">
    <location>
        <begin position="31"/>
        <end position="174"/>
    </location>
</feature>
<dbReference type="InterPro" id="IPR001347">
    <property type="entry name" value="SIS_dom"/>
</dbReference>
<keyword evidence="10" id="KW-0413">Isomerase</keyword>
<dbReference type="GO" id="GO:0097367">
    <property type="term" value="F:carbohydrate derivative binding"/>
    <property type="evidence" value="ECO:0007669"/>
    <property type="project" value="InterPro"/>
</dbReference>
<dbReference type="PANTHER" id="PTHR42745">
    <property type="match status" value="1"/>
</dbReference>
<feature type="site" description="Catalytically relevant" evidence="6">
    <location>
        <position position="183"/>
    </location>
</feature>
<dbReference type="OrthoDB" id="9762536at2"/>